<dbReference type="AlphaFoldDB" id="A0A940SI44"/>
<gene>
    <name evidence="1" type="ORF">J5Y03_05340</name>
</gene>
<reference evidence="1" key="1">
    <citation type="submission" date="2021-04" db="EMBL/GenBank/DDBJ databases">
        <title>Genome seq and assembly of Bacillus sp.</title>
        <authorList>
            <person name="Chhetri G."/>
        </authorList>
    </citation>
    <scope>NUCLEOTIDE SEQUENCE</scope>
    <source>
        <strain evidence="1">RG28</strain>
    </source>
</reference>
<protein>
    <submittedName>
        <fullName evidence="1">DUF2642 domain-containing protein</fullName>
    </submittedName>
</protein>
<proteinExistence type="predicted"/>
<dbReference type="EMBL" id="JAGIYQ010000003">
    <property type="protein sequence ID" value="MBP0724610.1"/>
    <property type="molecule type" value="Genomic_DNA"/>
</dbReference>
<keyword evidence="2" id="KW-1185">Reference proteome</keyword>
<sequence length="221" mass="25030">MSSLKSLISKYIAVEISGNKALNGQLIDVGNDLIVLHNGQDYYYIPTLHIQYCYEAPIPNDLINDSSTPVFQPEHEDLSLRKILTNAKGIFVEIKVTNNQTFHGYVTSILNNYFSFYTPVNKTMYISLQHLKWLIPYVNNQTPYSLSNKFLPVNPNSIPLARTLEVQLEKLNDELIIINNGERNEQIGKVKSIDSNFIELISAKGLVTSVGLRHVKTIHLP</sequence>
<evidence type="ECO:0000313" key="1">
    <source>
        <dbReference type="EMBL" id="MBP0724610.1"/>
    </source>
</evidence>
<organism evidence="1 2">
    <name type="scientific">Gottfriedia endophytica</name>
    <dbReference type="NCBI Taxonomy" id="2820819"/>
    <lineage>
        <taxon>Bacteria</taxon>
        <taxon>Bacillati</taxon>
        <taxon>Bacillota</taxon>
        <taxon>Bacilli</taxon>
        <taxon>Bacillales</taxon>
        <taxon>Bacillaceae</taxon>
        <taxon>Gottfriedia</taxon>
    </lineage>
</organism>
<dbReference type="Proteomes" id="UP000682134">
    <property type="component" value="Unassembled WGS sequence"/>
</dbReference>
<comment type="caution">
    <text evidence="1">The sequence shown here is derived from an EMBL/GenBank/DDBJ whole genome shotgun (WGS) entry which is preliminary data.</text>
</comment>
<dbReference type="RefSeq" id="WP_209403326.1">
    <property type="nucleotide sequence ID" value="NZ_JAGIYQ010000003.1"/>
</dbReference>
<name>A0A940SI44_9BACI</name>
<evidence type="ECO:0000313" key="2">
    <source>
        <dbReference type="Proteomes" id="UP000682134"/>
    </source>
</evidence>
<accession>A0A940SI44</accession>